<organism evidence="1">
    <name type="scientific">marine sediment metagenome</name>
    <dbReference type="NCBI Taxonomy" id="412755"/>
    <lineage>
        <taxon>unclassified sequences</taxon>
        <taxon>metagenomes</taxon>
        <taxon>ecological metagenomes</taxon>
    </lineage>
</organism>
<gene>
    <name evidence="1" type="ORF">S06H3_20934</name>
</gene>
<reference evidence="1" key="1">
    <citation type="journal article" date="2014" name="Front. Microbiol.">
        <title>High frequency of phylogenetically diverse reductive dehalogenase-homologous genes in deep subseafloor sedimentary metagenomes.</title>
        <authorList>
            <person name="Kawai M."/>
            <person name="Futagami T."/>
            <person name="Toyoda A."/>
            <person name="Takaki Y."/>
            <person name="Nishi S."/>
            <person name="Hori S."/>
            <person name="Arai W."/>
            <person name="Tsubouchi T."/>
            <person name="Morono Y."/>
            <person name="Uchiyama I."/>
            <person name="Ito T."/>
            <person name="Fujiyama A."/>
            <person name="Inagaki F."/>
            <person name="Takami H."/>
        </authorList>
    </citation>
    <scope>NUCLEOTIDE SEQUENCE</scope>
    <source>
        <strain evidence="1">Expedition CK06-06</strain>
    </source>
</reference>
<proteinExistence type="predicted"/>
<accession>X1K802</accession>
<feature type="non-terminal residue" evidence="1">
    <location>
        <position position="65"/>
    </location>
</feature>
<sequence length="65" mass="7179">MFQNTSNADGDNVSYAPYLEAGTYTLRIVLTTSDNLGICDVYIDAAEVASFDLYSSPTVGWRYQN</sequence>
<dbReference type="EMBL" id="BARV01010911">
    <property type="protein sequence ID" value="GAI02703.1"/>
    <property type="molecule type" value="Genomic_DNA"/>
</dbReference>
<dbReference type="AlphaFoldDB" id="X1K802"/>
<name>X1K802_9ZZZZ</name>
<protein>
    <submittedName>
        <fullName evidence="1">Uncharacterized protein</fullName>
    </submittedName>
</protein>
<evidence type="ECO:0000313" key="1">
    <source>
        <dbReference type="EMBL" id="GAI02703.1"/>
    </source>
</evidence>
<comment type="caution">
    <text evidence="1">The sequence shown here is derived from an EMBL/GenBank/DDBJ whole genome shotgun (WGS) entry which is preliminary data.</text>
</comment>